<organism evidence="2 3">
    <name type="scientific">Trifolium medium</name>
    <dbReference type="NCBI Taxonomy" id="97028"/>
    <lineage>
        <taxon>Eukaryota</taxon>
        <taxon>Viridiplantae</taxon>
        <taxon>Streptophyta</taxon>
        <taxon>Embryophyta</taxon>
        <taxon>Tracheophyta</taxon>
        <taxon>Spermatophyta</taxon>
        <taxon>Magnoliopsida</taxon>
        <taxon>eudicotyledons</taxon>
        <taxon>Gunneridae</taxon>
        <taxon>Pentapetalae</taxon>
        <taxon>rosids</taxon>
        <taxon>fabids</taxon>
        <taxon>Fabales</taxon>
        <taxon>Fabaceae</taxon>
        <taxon>Papilionoideae</taxon>
        <taxon>50 kb inversion clade</taxon>
        <taxon>NPAAA clade</taxon>
        <taxon>Hologalegina</taxon>
        <taxon>IRL clade</taxon>
        <taxon>Trifolieae</taxon>
        <taxon>Trifolium</taxon>
    </lineage>
</organism>
<comment type="caution">
    <text evidence="2">The sequence shown here is derived from an EMBL/GenBank/DDBJ whole genome shotgun (WGS) entry which is preliminary data.</text>
</comment>
<reference evidence="2 3" key="1">
    <citation type="journal article" date="2018" name="Front. Plant Sci.">
        <title>Red Clover (Trifolium pratense) and Zigzag Clover (T. medium) - A Picture of Genomic Similarities and Differences.</title>
        <authorList>
            <person name="Dluhosova J."/>
            <person name="Istvanek J."/>
            <person name="Nedelnik J."/>
            <person name="Repkova J."/>
        </authorList>
    </citation>
    <scope>NUCLEOTIDE SEQUENCE [LARGE SCALE GENOMIC DNA]</scope>
    <source>
        <strain evidence="3">cv. 10/8</strain>
        <tissue evidence="2">Leaf</tissue>
    </source>
</reference>
<feature type="region of interest" description="Disordered" evidence="1">
    <location>
        <begin position="1"/>
        <end position="27"/>
    </location>
</feature>
<accession>A0A392QKJ4</accession>
<feature type="non-terminal residue" evidence="2">
    <location>
        <position position="1"/>
    </location>
</feature>
<dbReference type="Proteomes" id="UP000265520">
    <property type="component" value="Unassembled WGS sequence"/>
</dbReference>
<dbReference type="EMBL" id="LXQA010143210">
    <property type="protein sequence ID" value="MCI24718.1"/>
    <property type="molecule type" value="Genomic_DNA"/>
</dbReference>
<dbReference type="AlphaFoldDB" id="A0A392QKJ4"/>
<name>A0A392QKJ4_9FABA</name>
<sequence length="93" mass="9912">GCNKQAVPPETGTIFSPGFHLSKGPGGKVADRVDFVKIFRCEDQQRISLDQDVTQGDGHVSHDSDSAMEVDISNSSNVLALSTKTVNGCNSDF</sequence>
<protein>
    <submittedName>
        <fullName evidence="2">CTD small phosphatase-like protein 2-like</fullName>
    </submittedName>
</protein>
<evidence type="ECO:0000313" key="2">
    <source>
        <dbReference type="EMBL" id="MCI24718.1"/>
    </source>
</evidence>
<keyword evidence="3" id="KW-1185">Reference proteome</keyword>
<proteinExistence type="predicted"/>
<feature type="non-terminal residue" evidence="2">
    <location>
        <position position="93"/>
    </location>
</feature>
<evidence type="ECO:0000256" key="1">
    <source>
        <dbReference type="SAM" id="MobiDB-lite"/>
    </source>
</evidence>
<evidence type="ECO:0000313" key="3">
    <source>
        <dbReference type="Proteomes" id="UP000265520"/>
    </source>
</evidence>